<dbReference type="InterPro" id="IPR036397">
    <property type="entry name" value="RNaseH_sf"/>
</dbReference>
<dbReference type="InterPro" id="IPR052709">
    <property type="entry name" value="Transposase-MT_Hybrid"/>
</dbReference>
<dbReference type="Pfam" id="PF01359">
    <property type="entry name" value="Transposase_1"/>
    <property type="match status" value="1"/>
</dbReference>
<accession>A0A6P3XAU3</accession>
<dbReference type="PANTHER" id="PTHR46060">
    <property type="entry name" value="MARINER MOS1 TRANSPOSASE-LIKE PROTEIN"/>
    <property type="match status" value="1"/>
</dbReference>
<evidence type="ECO:0000313" key="2">
    <source>
        <dbReference type="RefSeq" id="XP_014475531.1"/>
    </source>
</evidence>
<dbReference type="RefSeq" id="XP_014475531.1">
    <property type="nucleotide sequence ID" value="XM_014620045.1"/>
</dbReference>
<dbReference type="GO" id="GO:0003676">
    <property type="term" value="F:nucleic acid binding"/>
    <property type="evidence" value="ECO:0007669"/>
    <property type="project" value="InterPro"/>
</dbReference>
<gene>
    <name evidence="2" type="primary">LOC106744907</name>
</gene>
<dbReference type="Proteomes" id="UP000515204">
    <property type="component" value="Unplaced"/>
</dbReference>
<dbReference type="PANTHER" id="PTHR46060:SF1">
    <property type="entry name" value="MARINER MOS1 TRANSPOSASE-LIKE PROTEIN"/>
    <property type="match status" value="1"/>
</dbReference>
<dbReference type="KEGG" id="dqu:106744907"/>
<dbReference type="Gene3D" id="3.30.420.10">
    <property type="entry name" value="Ribonuclease H-like superfamily/Ribonuclease H"/>
    <property type="match status" value="1"/>
</dbReference>
<dbReference type="GeneID" id="106744907"/>
<sequence length="342" mass="39301">MTSQQGKNTVQTKAWLGKRYPDSAPGKSTIIDCLAELKRGRTDTSDAPRSGRPKKMVTSENIKKVHKIVLGNRKVKLLEIAETLNISKERVGFIVNKHLSMKKLLSKWVPRVLTFDQKQQRVDDSEHCLELFRRNKTDFLRRYVTMDETWIHHYTAESSRQSAEWTAAGEPRPKRPKEQQSAGKVMAYVFWDAHCILFIEYLEKAQTINSNRYIGQLDRLKEEISKKRPHMQRKKLLFHRDNASCHKSLVTMAKLHELGFELIPHPPLLSRLGSERLLPVRGPKKDAHRELIGLPVTISSSCGNNQATAISQLLENWNLTQKVQVVCCDITLLNTGRFQRAC</sequence>
<reference evidence="2" key="1">
    <citation type="submission" date="2025-08" db="UniProtKB">
        <authorList>
            <consortium name="RefSeq"/>
        </authorList>
    </citation>
    <scope>IDENTIFICATION</scope>
</reference>
<dbReference type="AlphaFoldDB" id="A0A6P3XAU3"/>
<proteinExistence type="predicted"/>
<feature type="non-terminal residue" evidence="2">
    <location>
        <position position="342"/>
    </location>
</feature>
<dbReference type="InterPro" id="IPR001888">
    <property type="entry name" value="Transposase_1"/>
</dbReference>
<dbReference type="OrthoDB" id="7543959at2759"/>
<evidence type="ECO:0000313" key="1">
    <source>
        <dbReference type="Proteomes" id="UP000515204"/>
    </source>
</evidence>
<keyword evidence="1" id="KW-1185">Reference proteome</keyword>
<protein>
    <submittedName>
        <fullName evidence="2">Histone-lysine N-methyltransferase SETMAR-like</fullName>
    </submittedName>
</protein>
<organism evidence="1 2">
    <name type="scientific">Dinoponera quadriceps</name>
    <name type="common">South American ant</name>
    <dbReference type="NCBI Taxonomy" id="609295"/>
    <lineage>
        <taxon>Eukaryota</taxon>
        <taxon>Metazoa</taxon>
        <taxon>Ecdysozoa</taxon>
        <taxon>Arthropoda</taxon>
        <taxon>Hexapoda</taxon>
        <taxon>Insecta</taxon>
        <taxon>Pterygota</taxon>
        <taxon>Neoptera</taxon>
        <taxon>Endopterygota</taxon>
        <taxon>Hymenoptera</taxon>
        <taxon>Apocrita</taxon>
        <taxon>Aculeata</taxon>
        <taxon>Formicoidea</taxon>
        <taxon>Formicidae</taxon>
        <taxon>Ponerinae</taxon>
        <taxon>Ponerini</taxon>
        <taxon>Dinoponera</taxon>
    </lineage>
</organism>
<name>A0A6P3XAU3_DINQU</name>